<dbReference type="Proteomes" id="UP001623290">
    <property type="component" value="Chromosome"/>
</dbReference>
<dbReference type="SUPFAM" id="SSF53474">
    <property type="entry name" value="alpha/beta-Hydrolases"/>
    <property type="match status" value="1"/>
</dbReference>
<evidence type="ECO:0000313" key="2">
    <source>
        <dbReference type="Proteomes" id="UP001623290"/>
    </source>
</evidence>
<dbReference type="EMBL" id="CP135443">
    <property type="protein sequence ID" value="WRY32463.1"/>
    <property type="molecule type" value="Genomic_DNA"/>
</dbReference>
<reference evidence="1 2" key="1">
    <citation type="submission" date="2023-09" db="EMBL/GenBank/DDBJ databases">
        <title>Thioclava shenzhenensis sp. nov., a multidrug resistant bacteria-antagonizing species isolated from coastal seawater.</title>
        <authorList>
            <person name="Long M."/>
        </authorList>
    </citation>
    <scope>NUCLEOTIDE SEQUENCE [LARGE SCALE GENOMIC DNA]</scope>
    <source>
        <strain evidence="1 2">FTW29</strain>
    </source>
</reference>
<dbReference type="Gene3D" id="3.40.50.1820">
    <property type="entry name" value="alpha/beta hydrolase"/>
    <property type="match status" value="1"/>
</dbReference>
<evidence type="ECO:0000313" key="1">
    <source>
        <dbReference type="EMBL" id="WRY32463.1"/>
    </source>
</evidence>
<sequence length="135" mass="15391">MNTVIPGLAPWNAVLAPPYLWHFAFNAIPDLPERLITGNIAPYFDYFYDYAQRPEAITLEMRSEYVRSYATESALHQGVELYRAFRQDALDNAGWNAPVMTPVLYVRGAFEGGGYVRLQSRIDRICGRAANLHDY</sequence>
<dbReference type="InterPro" id="IPR029058">
    <property type="entry name" value="AB_hydrolase_fold"/>
</dbReference>
<gene>
    <name evidence="1" type="ORF">RPE78_06960</name>
</gene>
<keyword evidence="2" id="KW-1185">Reference proteome</keyword>
<name>A0ABZ1DUS0_9RHOB</name>
<protein>
    <submittedName>
        <fullName evidence="1">Uncharacterized protein</fullName>
    </submittedName>
</protein>
<accession>A0ABZ1DUS0</accession>
<proteinExistence type="predicted"/>
<dbReference type="RefSeq" id="WP_406720148.1">
    <property type="nucleotide sequence ID" value="NZ_CP135443.1"/>
</dbReference>
<organism evidence="1 2">
    <name type="scientific">Thioclava litoralis</name>
    <dbReference type="NCBI Taxonomy" id="3076557"/>
    <lineage>
        <taxon>Bacteria</taxon>
        <taxon>Pseudomonadati</taxon>
        <taxon>Pseudomonadota</taxon>
        <taxon>Alphaproteobacteria</taxon>
        <taxon>Rhodobacterales</taxon>
        <taxon>Paracoccaceae</taxon>
        <taxon>Thioclava</taxon>
    </lineage>
</organism>